<accession>A0ABW8TPA9</accession>
<reference evidence="1 2" key="1">
    <citation type="submission" date="2024-11" db="EMBL/GenBank/DDBJ databases">
        <authorList>
            <person name="Heng Y.C."/>
            <person name="Lim A.C.H."/>
            <person name="Lee J.K.Y."/>
            <person name="Kittelmann S."/>
        </authorList>
    </citation>
    <scope>NUCLEOTIDE SEQUENCE [LARGE SCALE GENOMIC DNA]</scope>
    <source>
        <strain evidence="1 2">WILCCON 0114</strain>
    </source>
</reference>
<evidence type="ECO:0000313" key="1">
    <source>
        <dbReference type="EMBL" id="MFL0252824.1"/>
    </source>
</evidence>
<dbReference type="Proteomes" id="UP001623592">
    <property type="component" value="Unassembled WGS sequence"/>
</dbReference>
<name>A0ABW8TPA9_9CLOT</name>
<proteinExistence type="predicted"/>
<protein>
    <submittedName>
        <fullName evidence="1">Uncharacterized protein</fullName>
    </submittedName>
</protein>
<gene>
    <name evidence="1" type="ORF">ACJDT4_20660</name>
</gene>
<organism evidence="1 2">
    <name type="scientific">Clostridium neuense</name>
    <dbReference type="NCBI Taxonomy" id="1728934"/>
    <lineage>
        <taxon>Bacteria</taxon>
        <taxon>Bacillati</taxon>
        <taxon>Bacillota</taxon>
        <taxon>Clostridia</taxon>
        <taxon>Eubacteriales</taxon>
        <taxon>Clostridiaceae</taxon>
        <taxon>Clostridium</taxon>
    </lineage>
</organism>
<evidence type="ECO:0000313" key="2">
    <source>
        <dbReference type="Proteomes" id="UP001623592"/>
    </source>
</evidence>
<dbReference type="EMBL" id="JBJIAA010000021">
    <property type="protein sequence ID" value="MFL0252824.1"/>
    <property type="molecule type" value="Genomic_DNA"/>
</dbReference>
<keyword evidence="2" id="KW-1185">Reference proteome</keyword>
<sequence length="41" mass="5006">MLLRLIHLTERWKDNDSNLDVNTVHERIKNLTIIKEKINYD</sequence>
<comment type="caution">
    <text evidence="1">The sequence shown here is derived from an EMBL/GenBank/DDBJ whole genome shotgun (WGS) entry which is preliminary data.</text>
</comment>